<feature type="transmembrane region" description="Helical" evidence="6">
    <location>
        <begin position="229"/>
        <end position="249"/>
    </location>
</feature>
<evidence type="ECO:0008006" key="9">
    <source>
        <dbReference type="Google" id="ProtNLM"/>
    </source>
</evidence>
<evidence type="ECO:0000256" key="4">
    <source>
        <dbReference type="ARBA" id="ARBA00023180"/>
    </source>
</evidence>
<evidence type="ECO:0000313" key="8">
    <source>
        <dbReference type="Proteomes" id="UP001148018"/>
    </source>
</evidence>
<accession>A0A9Q0DUY7</accession>
<dbReference type="GO" id="GO:0016020">
    <property type="term" value="C:membrane"/>
    <property type="evidence" value="ECO:0007669"/>
    <property type="project" value="UniProtKB-SubCell"/>
</dbReference>
<sequence>SDQNALQNMMFSGSLCLLIYWFVGLQGSTNNSVFLLKGNDLFMEIKNPQLKDDRQLFWKLNTHFIIKYFPLGNNTINYFKGRAEFSTENYSLRFKNVGLNESGRYQAVVSSDYNYINTEYQVTVREQASPVVLEASVSLSPESCNVSVICSSQAFSKNSTFTCTTQTCSEDGGDPTEVEVTDLSLHLYLSNGSMVICNHSNEVSWSKEMMDIKPLCSEEAGMQNIKNHLMIPVLCGLVFIALVSLGCYYKRKNSHHIESPEVLSPRDADQSPNSDPYSLLRAPTGPRPTVSEPEENSEVLSPRDGDQSPNNPSIYSMLGPSPPVTQPEGIYAQVDKARSS</sequence>
<dbReference type="PANTHER" id="PTHR12080:SF80">
    <property type="entry name" value="IMMUNOGLOBULIN V-SET DOMAIN-CONTAINING PROTEIN"/>
    <property type="match status" value="1"/>
</dbReference>
<evidence type="ECO:0000256" key="6">
    <source>
        <dbReference type="SAM" id="Phobius"/>
    </source>
</evidence>
<gene>
    <name evidence="7" type="ORF">NHX12_004168</name>
</gene>
<evidence type="ECO:0000256" key="5">
    <source>
        <dbReference type="SAM" id="MobiDB-lite"/>
    </source>
</evidence>
<keyword evidence="8" id="KW-1185">Reference proteome</keyword>
<feature type="compositionally biased region" description="Basic and acidic residues" evidence="5">
    <location>
        <begin position="260"/>
        <end position="269"/>
    </location>
</feature>
<proteinExistence type="predicted"/>
<dbReference type="AlphaFoldDB" id="A0A9Q0DUY7"/>
<dbReference type="Gene3D" id="2.60.40.10">
    <property type="entry name" value="Immunoglobulins"/>
    <property type="match status" value="1"/>
</dbReference>
<evidence type="ECO:0000256" key="1">
    <source>
        <dbReference type="ARBA" id="ARBA00004370"/>
    </source>
</evidence>
<protein>
    <recommendedName>
        <fullName evidence="9">Immunoglobulin subtype domain-containing protein</fullName>
    </recommendedName>
</protein>
<feature type="non-terminal residue" evidence="7">
    <location>
        <position position="340"/>
    </location>
</feature>
<keyword evidence="4" id="KW-0325">Glycoprotein</keyword>
<evidence type="ECO:0000256" key="2">
    <source>
        <dbReference type="ARBA" id="ARBA00022729"/>
    </source>
</evidence>
<dbReference type="InterPro" id="IPR013783">
    <property type="entry name" value="Ig-like_fold"/>
</dbReference>
<dbReference type="InterPro" id="IPR015631">
    <property type="entry name" value="CD2/SLAM_rcpt"/>
</dbReference>
<keyword evidence="6" id="KW-0812">Transmembrane</keyword>
<evidence type="ECO:0000256" key="3">
    <source>
        <dbReference type="ARBA" id="ARBA00023136"/>
    </source>
</evidence>
<dbReference type="PANTHER" id="PTHR12080">
    <property type="entry name" value="SIGNALING LYMPHOCYTIC ACTIVATION MOLECULE"/>
    <property type="match status" value="1"/>
</dbReference>
<evidence type="ECO:0000313" key="7">
    <source>
        <dbReference type="EMBL" id="KAJ3594863.1"/>
    </source>
</evidence>
<dbReference type="EMBL" id="JANIIK010000111">
    <property type="protein sequence ID" value="KAJ3594863.1"/>
    <property type="molecule type" value="Genomic_DNA"/>
</dbReference>
<keyword evidence="2" id="KW-0732">Signal</keyword>
<comment type="caution">
    <text evidence="7">The sequence shown here is derived from an EMBL/GenBank/DDBJ whole genome shotgun (WGS) entry which is preliminary data.</text>
</comment>
<feature type="region of interest" description="Disordered" evidence="5">
    <location>
        <begin position="260"/>
        <end position="329"/>
    </location>
</feature>
<dbReference type="OrthoDB" id="8955135at2759"/>
<reference evidence="7" key="1">
    <citation type="submission" date="2022-07" db="EMBL/GenBank/DDBJ databases">
        <title>Chromosome-level genome of Muraenolepis orangiensis.</title>
        <authorList>
            <person name="Kim J."/>
        </authorList>
    </citation>
    <scope>NUCLEOTIDE SEQUENCE</scope>
    <source>
        <strain evidence="7">KU_S4_2022</strain>
        <tissue evidence="7">Muscle</tissue>
    </source>
</reference>
<dbReference type="SUPFAM" id="SSF48726">
    <property type="entry name" value="Immunoglobulin"/>
    <property type="match status" value="1"/>
</dbReference>
<comment type="subcellular location">
    <subcellularLocation>
        <location evidence="1">Membrane</location>
    </subcellularLocation>
</comment>
<dbReference type="Proteomes" id="UP001148018">
    <property type="component" value="Unassembled WGS sequence"/>
</dbReference>
<organism evidence="7 8">
    <name type="scientific">Muraenolepis orangiensis</name>
    <name type="common">Patagonian moray cod</name>
    <dbReference type="NCBI Taxonomy" id="630683"/>
    <lineage>
        <taxon>Eukaryota</taxon>
        <taxon>Metazoa</taxon>
        <taxon>Chordata</taxon>
        <taxon>Craniata</taxon>
        <taxon>Vertebrata</taxon>
        <taxon>Euteleostomi</taxon>
        <taxon>Actinopterygii</taxon>
        <taxon>Neopterygii</taxon>
        <taxon>Teleostei</taxon>
        <taxon>Neoteleostei</taxon>
        <taxon>Acanthomorphata</taxon>
        <taxon>Zeiogadaria</taxon>
        <taxon>Gadariae</taxon>
        <taxon>Gadiformes</taxon>
        <taxon>Muraenolepidoidei</taxon>
        <taxon>Muraenolepididae</taxon>
        <taxon>Muraenolepis</taxon>
    </lineage>
</organism>
<keyword evidence="3 6" id="KW-0472">Membrane</keyword>
<keyword evidence="6" id="KW-1133">Transmembrane helix</keyword>
<dbReference type="InterPro" id="IPR036179">
    <property type="entry name" value="Ig-like_dom_sf"/>
</dbReference>
<name>A0A9Q0DUY7_9TELE</name>